<dbReference type="PRINTS" id="PR00119">
    <property type="entry name" value="CATATPASE"/>
</dbReference>
<dbReference type="NCBIfam" id="TIGR01525">
    <property type="entry name" value="ATPase-IB_hvy"/>
    <property type="match status" value="1"/>
</dbReference>
<dbReference type="InterPro" id="IPR023299">
    <property type="entry name" value="ATPase_P-typ_cyto_dom_N"/>
</dbReference>
<dbReference type="Gene3D" id="3.40.50.1000">
    <property type="entry name" value="HAD superfamily/HAD-like"/>
    <property type="match status" value="1"/>
</dbReference>
<evidence type="ECO:0000256" key="3">
    <source>
        <dbReference type="ARBA" id="ARBA00022692"/>
    </source>
</evidence>
<evidence type="ECO:0000256" key="6">
    <source>
        <dbReference type="ARBA" id="ARBA00022967"/>
    </source>
</evidence>
<dbReference type="Proteomes" id="UP001230426">
    <property type="component" value="Unassembled WGS sequence"/>
</dbReference>
<dbReference type="SFLD" id="SFLDS00003">
    <property type="entry name" value="Haloacid_Dehalogenase"/>
    <property type="match status" value="1"/>
</dbReference>
<sequence length="344" mass="35575">GLATPTALLVGTGRGAQLGILIKGPEVLESTRAIDTVVLDKTGTVTEGRMTLAEVHLADGEDRAEVLRLAGALEHASEHPIAQAIARGAADQVGELPAPEDFANVEGLGVQGTVDGHAVLVGRPRLLAEWSQHLPAELERKLAEAQAAGRTAVAVGWDGRARAVLTVADTVKPTSAEAIRQLRGLGLTPVLLTGDNEAVARSVAAEVGIDEVIAEVLPADKVDVVKRLQAEGRSVAMVGDGVNDAAALAQADLGLAMGTGTDAAIEASDLTLVRGDLRVAADAIRLSRRTLRTIKGNLFWAFAYNVAALPLAALGLLNPMIAGAAMAFSSVFVVTNSLRLRGFK</sequence>
<gene>
    <name evidence="10" type="ORF">J2S55_001737</name>
</gene>
<accession>A0ABT9QZU3</accession>
<keyword evidence="6" id="KW-1278">Translocase</keyword>
<keyword evidence="5 9" id="KW-0067">ATP-binding</keyword>
<dbReference type="InterPro" id="IPR001757">
    <property type="entry name" value="P_typ_ATPase"/>
</dbReference>
<dbReference type="InterPro" id="IPR036412">
    <property type="entry name" value="HAD-like_sf"/>
</dbReference>
<evidence type="ECO:0000256" key="1">
    <source>
        <dbReference type="ARBA" id="ARBA00004127"/>
    </source>
</evidence>
<keyword evidence="9" id="KW-1003">Cell membrane</keyword>
<dbReference type="PRINTS" id="PR00120">
    <property type="entry name" value="HATPASE"/>
</dbReference>
<dbReference type="Gene3D" id="3.40.1110.10">
    <property type="entry name" value="Calcium-transporting ATPase, cytoplasmic domain N"/>
    <property type="match status" value="1"/>
</dbReference>
<comment type="caution">
    <text evidence="9">Lacks conserved residue(s) required for the propagation of feature annotation.</text>
</comment>
<dbReference type="EMBL" id="JAUSRB010000001">
    <property type="protein sequence ID" value="MDP9862478.1"/>
    <property type="molecule type" value="Genomic_DNA"/>
</dbReference>
<protein>
    <submittedName>
        <fullName evidence="10">Heavy metal translocating P-type ATPase</fullName>
    </submittedName>
</protein>
<feature type="non-terminal residue" evidence="10">
    <location>
        <position position="1"/>
    </location>
</feature>
<dbReference type="InterPro" id="IPR044492">
    <property type="entry name" value="P_typ_ATPase_HD_dom"/>
</dbReference>
<evidence type="ECO:0000256" key="7">
    <source>
        <dbReference type="ARBA" id="ARBA00022989"/>
    </source>
</evidence>
<dbReference type="PROSITE" id="PS00154">
    <property type="entry name" value="ATPASE_E1_E2"/>
    <property type="match status" value="1"/>
</dbReference>
<dbReference type="InterPro" id="IPR023214">
    <property type="entry name" value="HAD_sf"/>
</dbReference>
<dbReference type="SFLD" id="SFLDF00027">
    <property type="entry name" value="p-type_atpase"/>
    <property type="match status" value="1"/>
</dbReference>
<evidence type="ECO:0000313" key="11">
    <source>
        <dbReference type="Proteomes" id="UP001230426"/>
    </source>
</evidence>
<evidence type="ECO:0000313" key="10">
    <source>
        <dbReference type="EMBL" id="MDP9862478.1"/>
    </source>
</evidence>
<feature type="transmembrane region" description="Helical" evidence="9">
    <location>
        <begin position="320"/>
        <end position="338"/>
    </location>
</feature>
<comment type="caution">
    <text evidence="10">The sequence shown here is derived from an EMBL/GenBank/DDBJ whole genome shotgun (WGS) entry which is preliminary data.</text>
</comment>
<dbReference type="SUPFAM" id="SSF56784">
    <property type="entry name" value="HAD-like"/>
    <property type="match status" value="1"/>
</dbReference>
<dbReference type="Pfam" id="PF00702">
    <property type="entry name" value="Hydrolase"/>
    <property type="match status" value="1"/>
</dbReference>
<keyword evidence="9" id="KW-0479">Metal-binding</keyword>
<evidence type="ECO:0000256" key="5">
    <source>
        <dbReference type="ARBA" id="ARBA00022840"/>
    </source>
</evidence>
<keyword evidence="3 9" id="KW-0812">Transmembrane</keyword>
<comment type="subcellular location">
    <subcellularLocation>
        <location evidence="9">Cell membrane</location>
    </subcellularLocation>
    <subcellularLocation>
        <location evidence="1">Endomembrane system</location>
        <topology evidence="1">Multi-pass membrane protein</topology>
    </subcellularLocation>
</comment>
<keyword evidence="8 9" id="KW-0472">Membrane</keyword>
<evidence type="ECO:0000256" key="8">
    <source>
        <dbReference type="ARBA" id="ARBA00023136"/>
    </source>
</evidence>
<keyword evidence="4 9" id="KW-0547">Nucleotide-binding</keyword>
<dbReference type="PANTHER" id="PTHR43520">
    <property type="entry name" value="ATP7, ISOFORM B"/>
    <property type="match status" value="1"/>
</dbReference>
<organism evidence="10 11">
    <name type="scientific">Streptosporangium brasiliense</name>
    <dbReference type="NCBI Taxonomy" id="47480"/>
    <lineage>
        <taxon>Bacteria</taxon>
        <taxon>Bacillati</taxon>
        <taxon>Actinomycetota</taxon>
        <taxon>Actinomycetes</taxon>
        <taxon>Streptosporangiales</taxon>
        <taxon>Streptosporangiaceae</taxon>
        <taxon>Streptosporangium</taxon>
    </lineage>
</organism>
<dbReference type="InterPro" id="IPR018303">
    <property type="entry name" value="ATPase_P-typ_P_site"/>
</dbReference>
<dbReference type="InterPro" id="IPR027256">
    <property type="entry name" value="P-typ_ATPase_IB"/>
</dbReference>
<evidence type="ECO:0000256" key="9">
    <source>
        <dbReference type="RuleBase" id="RU362081"/>
    </source>
</evidence>
<evidence type="ECO:0000256" key="2">
    <source>
        <dbReference type="ARBA" id="ARBA00006024"/>
    </source>
</evidence>
<dbReference type="SFLD" id="SFLDG00002">
    <property type="entry name" value="C1.7:_P-type_atpase_like"/>
    <property type="match status" value="1"/>
</dbReference>
<proteinExistence type="inferred from homology"/>
<dbReference type="RefSeq" id="WP_306858528.1">
    <property type="nucleotide sequence ID" value="NZ_JAUSRB010000001.1"/>
</dbReference>
<evidence type="ECO:0000256" key="4">
    <source>
        <dbReference type="ARBA" id="ARBA00022741"/>
    </source>
</evidence>
<dbReference type="PANTHER" id="PTHR43520:SF8">
    <property type="entry name" value="P-TYPE CU(+) TRANSPORTER"/>
    <property type="match status" value="1"/>
</dbReference>
<keyword evidence="7 9" id="KW-1133">Transmembrane helix</keyword>
<keyword evidence="11" id="KW-1185">Reference proteome</keyword>
<reference evidence="10 11" key="1">
    <citation type="submission" date="2023-07" db="EMBL/GenBank/DDBJ databases">
        <title>Sequencing the genomes of 1000 actinobacteria strains.</title>
        <authorList>
            <person name="Klenk H.-P."/>
        </authorList>
    </citation>
    <scope>NUCLEOTIDE SEQUENCE [LARGE SCALE GENOMIC DNA]</scope>
    <source>
        <strain evidence="10 11">DSM 44109</strain>
    </source>
</reference>
<name>A0ABT9QZU3_9ACTN</name>
<dbReference type="NCBIfam" id="TIGR01494">
    <property type="entry name" value="ATPase_P-type"/>
    <property type="match status" value="1"/>
</dbReference>
<comment type="similarity">
    <text evidence="2 9">Belongs to the cation transport ATPase (P-type) (TC 3.A.3) family. Type IB subfamily.</text>
</comment>